<dbReference type="EMBL" id="CM046388">
    <property type="protein sequence ID" value="KAI8570093.1"/>
    <property type="molecule type" value="Genomic_DNA"/>
</dbReference>
<organism evidence="1 2">
    <name type="scientific">Rhododendron molle</name>
    <name type="common">Chinese azalea</name>
    <name type="synonym">Azalea mollis</name>
    <dbReference type="NCBI Taxonomy" id="49168"/>
    <lineage>
        <taxon>Eukaryota</taxon>
        <taxon>Viridiplantae</taxon>
        <taxon>Streptophyta</taxon>
        <taxon>Embryophyta</taxon>
        <taxon>Tracheophyta</taxon>
        <taxon>Spermatophyta</taxon>
        <taxon>Magnoliopsida</taxon>
        <taxon>eudicotyledons</taxon>
        <taxon>Gunneridae</taxon>
        <taxon>Pentapetalae</taxon>
        <taxon>asterids</taxon>
        <taxon>Ericales</taxon>
        <taxon>Ericaceae</taxon>
        <taxon>Ericoideae</taxon>
        <taxon>Rhodoreae</taxon>
        <taxon>Rhododendron</taxon>
    </lineage>
</organism>
<comment type="caution">
    <text evidence="1">The sequence shown here is derived from an EMBL/GenBank/DDBJ whole genome shotgun (WGS) entry which is preliminary data.</text>
</comment>
<evidence type="ECO:0000313" key="1">
    <source>
        <dbReference type="EMBL" id="KAI8570093.1"/>
    </source>
</evidence>
<dbReference type="Proteomes" id="UP001062846">
    <property type="component" value="Chromosome 1"/>
</dbReference>
<sequence length="87" mass="9423">MHPNGTITFANPPTTKFITSTLGVRPSCGWKKGCPMTTPTELPYAVTVHGKMYVLGRFVAQGFGCLGAQPRAEVFDGKGFLTFSLFH</sequence>
<accession>A0ACC0PWI5</accession>
<name>A0ACC0PWI5_RHOML</name>
<reference evidence="1" key="1">
    <citation type="submission" date="2022-02" db="EMBL/GenBank/DDBJ databases">
        <title>Plant Genome Project.</title>
        <authorList>
            <person name="Zhang R.-G."/>
        </authorList>
    </citation>
    <scope>NUCLEOTIDE SEQUENCE</scope>
    <source>
        <strain evidence="1">AT1</strain>
    </source>
</reference>
<evidence type="ECO:0000313" key="2">
    <source>
        <dbReference type="Proteomes" id="UP001062846"/>
    </source>
</evidence>
<keyword evidence="2" id="KW-1185">Reference proteome</keyword>
<gene>
    <name evidence="1" type="ORF">RHMOL_Rhmol01G0006600</name>
</gene>
<proteinExistence type="predicted"/>
<protein>
    <submittedName>
        <fullName evidence="1">Uncharacterized protein</fullName>
    </submittedName>
</protein>